<dbReference type="KEGG" id="adin:H7849_11380"/>
<evidence type="ECO:0000313" key="2">
    <source>
        <dbReference type="EMBL" id="QNI34434.1"/>
    </source>
</evidence>
<dbReference type="RefSeq" id="WP_186746608.1">
    <property type="nucleotide sequence ID" value="NZ_CP060394.1"/>
</dbReference>
<evidence type="ECO:0000313" key="3">
    <source>
        <dbReference type="Proteomes" id="UP000515312"/>
    </source>
</evidence>
<keyword evidence="3" id="KW-1185">Reference proteome</keyword>
<sequence length="130" mass="14219">MQRSGGSSFINALGRISLWFSSLLVAVLLFSLLSSLIFGGAGSIFRIFRFTMTFALPVACLYLPVLIVLRNTEEQRMPTILLGGILIGPASMPFGVLFFSGGAATYTRFGLAISRVRLCRKCFSQWLSDP</sequence>
<dbReference type="AlphaFoldDB" id="A0A7G8BPG4"/>
<feature type="transmembrane region" description="Helical" evidence="1">
    <location>
        <begin position="12"/>
        <end position="41"/>
    </location>
</feature>
<gene>
    <name evidence="2" type="ORF">H7849_11380</name>
</gene>
<feature type="transmembrane region" description="Helical" evidence="1">
    <location>
        <begin position="80"/>
        <end position="99"/>
    </location>
</feature>
<feature type="transmembrane region" description="Helical" evidence="1">
    <location>
        <begin position="47"/>
        <end position="68"/>
    </location>
</feature>
<protein>
    <submittedName>
        <fullName evidence="2">Uncharacterized protein</fullName>
    </submittedName>
</protein>
<proteinExistence type="predicted"/>
<accession>A0A7G8BPG4</accession>
<keyword evidence="1" id="KW-1133">Transmembrane helix</keyword>
<reference evidence="2 3" key="1">
    <citation type="submission" date="2020-08" db="EMBL/GenBank/DDBJ databases">
        <title>Edaphobacter telluris sp. nov. and Acidobacterium dinghuensis sp. nov., two acidobacteria isolated from forest soil.</title>
        <authorList>
            <person name="Fu J."/>
            <person name="Qiu L."/>
        </authorList>
    </citation>
    <scope>NUCLEOTIDE SEQUENCE [LARGE SCALE GENOMIC DNA]</scope>
    <source>
        <strain evidence="2">4Y35</strain>
    </source>
</reference>
<evidence type="ECO:0000256" key="1">
    <source>
        <dbReference type="SAM" id="Phobius"/>
    </source>
</evidence>
<keyword evidence="1" id="KW-0472">Membrane</keyword>
<dbReference type="EMBL" id="CP060394">
    <property type="protein sequence ID" value="QNI34434.1"/>
    <property type="molecule type" value="Genomic_DNA"/>
</dbReference>
<keyword evidence="1" id="KW-0812">Transmembrane</keyword>
<organism evidence="2 3">
    <name type="scientific">Alloacidobacterium dinghuense</name>
    <dbReference type="NCBI Taxonomy" id="2763107"/>
    <lineage>
        <taxon>Bacteria</taxon>
        <taxon>Pseudomonadati</taxon>
        <taxon>Acidobacteriota</taxon>
        <taxon>Terriglobia</taxon>
        <taxon>Terriglobales</taxon>
        <taxon>Acidobacteriaceae</taxon>
        <taxon>Alloacidobacterium</taxon>
    </lineage>
</organism>
<dbReference type="Proteomes" id="UP000515312">
    <property type="component" value="Chromosome"/>
</dbReference>
<name>A0A7G8BPG4_9BACT</name>